<dbReference type="PANTHER" id="PTHR43133">
    <property type="entry name" value="RNA POLYMERASE ECF-TYPE SIGMA FACTO"/>
    <property type="match status" value="1"/>
</dbReference>
<comment type="similarity">
    <text evidence="1 6">Belongs to the sigma-70 factor family. ECF subfamily.</text>
</comment>
<gene>
    <name evidence="9" type="ORF">BBD41_20685</name>
</gene>
<evidence type="ECO:0000256" key="5">
    <source>
        <dbReference type="ARBA" id="ARBA00023163"/>
    </source>
</evidence>
<dbReference type="InterPro" id="IPR007627">
    <property type="entry name" value="RNA_pol_sigma70_r2"/>
</dbReference>
<dbReference type="KEGG" id="pib:BBD41_20685"/>
<dbReference type="GO" id="GO:0006352">
    <property type="term" value="P:DNA-templated transcription initiation"/>
    <property type="evidence" value="ECO:0007669"/>
    <property type="project" value="InterPro"/>
</dbReference>
<keyword evidence="3 6" id="KW-0731">Sigma factor</keyword>
<evidence type="ECO:0000256" key="1">
    <source>
        <dbReference type="ARBA" id="ARBA00010641"/>
    </source>
</evidence>
<dbReference type="GO" id="GO:0016987">
    <property type="term" value="F:sigma factor activity"/>
    <property type="evidence" value="ECO:0007669"/>
    <property type="project" value="UniProtKB-KW"/>
</dbReference>
<dbReference type="Pfam" id="PF04542">
    <property type="entry name" value="Sigma70_r2"/>
    <property type="match status" value="1"/>
</dbReference>
<evidence type="ECO:0000256" key="4">
    <source>
        <dbReference type="ARBA" id="ARBA00023125"/>
    </source>
</evidence>
<accession>A0A1B2E4E6</accession>
<evidence type="ECO:0000256" key="6">
    <source>
        <dbReference type="RuleBase" id="RU000716"/>
    </source>
</evidence>
<dbReference type="GO" id="GO:0006950">
    <property type="term" value="P:response to stress"/>
    <property type="evidence" value="ECO:0007669"/>
    <property type="project" value="UniProtKB-ARBA"/>
</dbReference>
<dbReference type="Pfam" id="PF08281">
    <property type="entry name" value="Sigma70_r4_2"/>
    <property type="match status" value="1"/>
</dbReference>
<dbReference type="InterPro" id="IPR039425">
    <property type="entry name" value="RNA_pol_sigma-70-like"/>
</dbReference>
<dbReference type="GO" id="GO:0003677">
    <property type="term" value="F:DNA binding"/>
    <property type="evidence" value="ECO:0007669"/>
    <property type="project" value="UniProtKB-KW"/>
</dbReference>
<dbReference type="InterPro" id="IPR013325">
    <property type="entry name" value="RNA_pol_sigma_r2"/>
</dbReference>
<dbReference type="InterPro" id="IPR013324">
    <property type="entry name" value="RNA_pol_sigma_r3/r4-like"/>
</dbReference>
<dbReference type="Gene3D" id="1.10.10.10">
    <property type="entry name" value="Winged helix-like DNA-binding domain superfamily/Winged helix DNA-binding domain"/>
    <property type="match status" value="1"/>
</dbReference>
<dbReference type="RefSeq" id="WP_099478613.1">
    <property type="nucleotide sequence ID" value="NZ_CP016809.1"/>
</dbReference>
<protein>
    <recommendedName>
        <fullName evidence="6">RNA polymerase sigma factor</fullName>
    </recommendedName>
</protein>
<dbReference type="InterPro" id="IPR036388">
    <property type="entry name" value="WH-like_DNA-bd_sf"/>
</dbReference>
<evidence type="ECO:0000259" key="8">
    <source>
        <dbReference type="Pfam" id="PF08281"/>
    </source>
</evidence>
<sequence length="233" mass="26222">MSKHALDLPSLQAKLQQYCLHVAGERWEAEDLLQETMIKVMRAVEAKPDRPITNAYLYRIASNAWKDRLKKEKAVKSVTEEELRDRPGEDGGLSTRELLETLADRLSPRAMVILLLMDVLDFTARETADFLSMSEGTVQVSLGRARTRLKKLHQLQQAGIEAKSDTGAHAGAADGLDLDALVDAFRRRDPKAICASYLQLTKLRIRISSLRRVRGSLAFYMEDPDGNVWMIAE</sequence>
<evidence type="ECO:0000256" key="3">
    <source>
        <dbReference type="ARBA" id="ARBA00023082"/>
    </source>
</evidence>
<name>A0A1B2E4E6_9BACL</name>
<evidence type="ECO:0000259" key="7">
    <source>
        <dbReference type="Pfam" id="PF04542"/>
    </source>
</evidence>
<feature type="domain" description="RNA polymerase sigma factor 70 region 4 type 2" evidence="8">
    <location>
        <begin position="97"/>
        <end position="149"/>
    </location>
</feature>
<reference evidence="9" key="1">
    <citation type="submission" date="2016-08" db="EMBL/GenBank/DDBJ databases">
        <title>Complete Genome Seqeunce of Paenibacillus sp. nov. IHBB 9852 from high altitute lake of Indian trans-Himalayas.</title>
        <authorList>
            <person name="Kiran S."/>
            <person name="Swarnkar M.K."/>
            <person name="Rana A."/>
            <person name="Tewari R."/>
            <person name="Gulati A."/>
        </authorList>
    </citation>
    <scope>NUCLEOTIDE SEQUENCE [LARGE SCALE GENOMIC DNA]</scope>
    <source>
        <strain evidence="9">IHBB 9852</strain>
    </source>
</reference>
<dbReference type="SUPFAM" id="SSF88946">
    <property type="entry name" value="Sigma2 domain of RNA polymerase sigma factors"/>
    <property type="match status" value="1"/>
</dbReference>
<dbReference type="AlphaFoldDB" id="A0A1B2E4E6"/>
<evidence type="ECO:0000256" key="2">
    <source>
        <dbReference type="ARBA" id="ARBA00023015"/>
    </source>
</evidence>
<dbReference type="PANTHER" id="PTHR43133:SF8">
    <property type="entry name" value="RNA POLYMERASE SIGMA FACTOR HI_1459-RELATED"/>
    <property type="match status" value="1"/>
</dbReference>
<dbReference type="PROSITE" id="PS01063">
    <property type="entry name" value="SIGMA70_ECF"/>
    <property type="match status" value="1"/>
</dbReference>
<evidence type="ECO:0000313" key="9">
    <source>
        <dbReference type="EMBL" id="ANY74782.1"/>
    </source>
</evidence>
<dbReference type="NCBIfam" id="TIGR02937">
    <property type="entry name" value="sigma70-ECF"/>
    <property type="match status" value="1"/>
</dbReference>
<dbReference type="InterPro" id="IPR014284">
    <property type="entry name" value="RNA_pol_sigma-70_dom"/>
</dbReference>
<dbReference type="InterPro" id="IPR000838">
    <property type="entry name" value="RNA_pol_sigma70_ECF_CS"/>
</dbReference>
<proteinExistence type="inferred from homology"/>
<dbReference type="InterPro" id="IPR013249">
    <property type="entry name" value="RNA_pol_sigma70_r4_t2"/>
</dbReference>
<keyword evidence="2 6" id="KW-0805">Transcription regulation</keyword>
<feature type="domain" description="RNA polymerase sigma-70 region 2" evidence="7">
    <location>
        <begin position="12"/>
        <end position="73"/>
    </location>
</feature>
<dbReference type="EMBL" id="CP016809">
    <property type="protein sequence ID" value="ANY74782.1"/>
    <property type="molecule type" value="Genomic_DNA"/>
</dbReference>
<keyword evidence="5 6" id="KW-0804">Transcription</keyword>
<organism evidence="9">
    <name type="scientific">Paenibacillus ihbetae</name>
    <dbReference type="NCBI Taxonomy" id="1870820"/>
    <lineage>
        <taxon>Bacteria</taxon>
        <taxon>Bacillati</taxon>
        <taxon>Bacillota</taxon>
        <taxon>Bacilli</taxon>
        <taxon>Bacillales</taxon>
        <taxon>Paenibacillaceae</taxon>
        <taxon>Paenibacillus</taxon>
    </lineage>
</organism>
<dbReference type="Gene3D" id="1.10.1740.10">
    <property type="match status" value="1"/>
</dbReference>
<keyword evidence="4 6" id="KW-0238">DNA-binding</keyword>
<dbReference type="SUPFAM" id="SSF88659">
    <property type="entry name" value="Sigma3 and sigma4 domains of RNA polymerase sigma factors"/>
    <property type="match status" value="1"/>
</dbReference>